<feature type="compositionally biased region" description="Low complexity" evidence="3">
    <location>
        <begin position="27"/>
        <end position="43"/>
    </location>
</feature>
<dbReference type="PANTHER" id="PTHR30483:SF6">
    <property type="entry name" value="PERIPLASMIC BINDING PROTEIN OF ABC TRANSPORTER FOR NATURAL AMINO ACIDS"/>
    <property type="match status" value="1"/>
</dbReference>
<dbReference type="AlphaFoldDB" id="A0A9D2PYC0"/>
<dbReference type="PROSITE" id="PS51257">
    <property type="entry name" value="PROKAR_LIPOPROTEIN"/>
    <property type="match status" value="1"/>
</dbReference>
<dbReference type="Proteomes" id="UP000823863">
    <property type="component" value="Unassembled WGS sequence"/>
</dbReference>
<reference evidence="6" key="2">
    <citation type="submission" date="2021-04" db="EMBL/GenBank/DDBJ databases">
        <authorList>
            <person name="Gilroy R."/>
        </authorList>
    </citation>
    <scope>NUCLEOTIDE SEQUENCE</scope>
    <source>
        <strain evidence="6">CHK198-12963</strain>
    </source>
</reference>
<dbReference type="Gene3D" id="3.40.50.2300">
    <property type="match status" value="2"/>
</dbReference>
<gene>
    <name evidence="6" type="ORF">H9931_12375</name>
</gene>
<evidence type="ECO:0000256" key="2">
    <source>
        <dbReference type="ARBA" id="ARBA00022729"/>
    </source>
</evidence>
<keyword evidence="2 4" id="KW-0732">Signal</keyword>
<evidence type="ECO:0000313" key="6">
    <source>
        <dbReference type="EMBL" id="HJC67485.1"/>
    </source>
</evidence>
<evidence type="ECO:0000256" key="3">
    <source>
        <dbReference type="SAM" id="MobiDB-lite"/>
    </source>
</evidence>
<comment type="similarity">
    <text evidence="1">Belongs to the leucine-binding protein family.</text>
</comment>
<proteinExistence type="inferred from homology"/>
<feature type="signal peptide" evidence="4">
    <location>
        <begin position="1"/>
        <end position="19"/>
    </location>
</feature>
<reference evidence="6" key="1">
    <citation type="journal article" date="2021" name="PeerJ">
        <title>Extensive microbial diversity within the chicken gut microbiome revealed by metagenomics and culture.</title>
        <authorList>
            <person name="Gilroy R."/>
            <person name="Ravi A."/>
            <person name="Getino M."/>
            <person name="Pursley I."/>
            <person name="Horton D.L."/>
            <person name="Alikhan N.F."/>
            <person name="Baker D."/>
            <person name="Gharbi K."/>
            <person name="Hall N."/>
            <person name="Watson M."/>
            <person name="Adriaenssens E.M."/>
            <person name="Foster-Nyarko E."/>
            <person name="Jarju S."/>
            <person name="Secka A."/>
            <person name="Antonio M."/>
            <person name="Oren A."/>
            <person name="Chaudhuri R.R."/>
            <person name="La Ragione R."/>
            <person name="Hildebrand F."/>
            <person name="Pallen M.J."/>
        </authorList>
    </citation>
    <scope>NUCLEOTIDE SEQUENCE</scope>
    <source>
        <strain evidence="6">CHK198-12963</strain>
    </source>
</reference>
<feature type="chain" id="PRO_5038477139" evidence="4">
    <location>
        <begin position="20"/>
        <end position="410"/>
    </location>
</feature>
<evidence type="ECO:0000256" key="1">
    <source>
        <dbReference type="ARBA" id="ARBA00010062"/>
    </source>
</evidence>
<comment type="caution">
    <text evidence="6">The sequence shown here is derived from an EMBL/GenBank/DDBJ whole genome shotgun (WGS) entry which is preliminary data.</text>
</comment>
<dbReference type="InterPro" id="IPR028082">
    <property type="entry name" value="Peripla_BP_I"/>
</dbReference>
<evidence type="ECO:0000259" key="5">
    <source>
        <dbReference type="Pfam" id="PF13458"/>
    </source>
</evidence>
<feature type="region of interest" description="Disordered" evidence="3">
    <location>
        <begin position="25"/>
        <end position="55"/>
    </location>
</feature>
<sequence length="410" mass="43163">MRKKTLAILAMCTAAMLGACSSGGGEASATAEASQTEAEGAAAEGEEAAEGAAEGSTAPLKIAAVIPMTGTNKETGDMQRIALEYALEEVNGNGGVLGQPVEIEYIEAGSDQQAAITGMQMAVNTEGVSGIIGSCFSQYTVASSDIVADAQIPSISLGSSVNIVNQKNPYMWMCRADDSKSLAALADVAYNSLGMRKPSIIYMTNAAGQGQHDGFVQRFEELGGEITLDLGFDNTTTSDFSPLVTQVANSDSDGLLCVTTGFTDGVLLTTTIANYNLPYDKLGTPSVLSIQQSQVGDAMEGYMGIAEFVTDNGVAATEEYCTNIVEANPGFTPTLYDASTYDAFMLFCEAANLVGATDPESINEGLAMIENFEGVLANYSYHEDHTFANQVYNVQIQDQELVTQEVIELY</sequence>
<accession>A0A9D2PYC0</accession>
<dbReference type="EMBL" id="DWWB01000072">
    <property type="protein sequence ID" value="HJC67485.1"/>
    <property type="molecule type" value="Genomic_DNA"/>
</dbReference>
<dbReference type="SUPFAM" id="SSF53822">
    <property type="entry name" value="Periplasmic binding protein-like I"/>
    <property type="match status" value="1"/>
</dbReference>
<dbReference type="PANTHER" id="PTHR30483">
    <property type="entry name" value="LEUCINE-SPECIFIC-BINDING PROTEIN"/>
    <property type="match status" value="1"/>
</dbReference>
<dbReference type="InterPro" id="IPR028081">
    <property type="entry name" value="Leu-bd"/>
</dbReference>
<dbReference type="Pfam" id="PF13458">
    <property type="entry name" value="Peripla_BP_6"/>
    <property type="match status" value="1"/>
</dbReference>
<protein>
    <submittedName>
        <fullName evidence="6">ABC transporter substrate-binding protein</fullName>
    </submittedName>
</protein>
<organism evidence="6 7">
    <name type="scientific">Candidatus Enterocloster excrementigallinarum</name>
    <dbReference type="NCBI Taxonomy" id="2838558"/>
    <lineage>
        <taxon>Bacteria</taxon>
        <taxon>Bacillati</taxon>
        <taxon>Bacillota</taxon>
        <taxon>Clostridia</taxon>
        <taxon>Lachnospirales</taxon>
        <taxon>Lachnospiraceae</taxon>
        <taxon>Enterocloster</taxon>
    </lineage>
</organism>
<evidence type="ECO:0000256" key="4">
    <source>
        <dbReference type="SAM" id="SignalP"/>
    </source>
</evidence>
<evidence type="ECO:0000313" key="7">
    <source>
        <dbReference type="Proteomes" id="UP000823863"/>
    </source>
</evidence>
<dbReference type="InterPro" id="IPR051010">
    <property type="entry name" value="BCAA_transport"/>
</dbReference>
<feature type="domain" description="Leucine-binding protein" evidence="5">
    <location>
        <begin position="59"/>
        <end position="398"/>
    </location>
</feature>
<name>A0A9D2PYC0_9FIRM</name>